<dbReference type="InterPro" id="IPR029052">
    <property type="entry name" value="Metallo-depent_PP-like"/>
</dbReference>
<name>A0A379DHS8_9PORP</name>
<protein>
    <submittedName>
        <fullName evidence="2">UDP-2,3-diacylglucosamine hydrolase</fullName>
        <ecNumber evidence="2">3.6.1.54</ecNumber>
    </submittedName>
</protein>
<dbReference type="GO" id="GO:0009245">
    <property type="term" value="P:lipid A biosynthetic process"/>
    <property type="evidence" value="ECO:0007669"/>
    <property type="project" value="TreeGrafter"/>
</dbReference>
<organism evidence="2 3">
    <name type="scientific">Porphyromonas macacae</name>
    <dbReference type="NCBI Taxonomy" id="28115"/>
    <lineage>
        <taxon>Bacteria</taxon>
        <taxon>Pseudomonadati</taxon>
        <taxon>Bacteroidota</taxon>
        <taxon>Bacteroidia</taxon>
        <taxon>Bacteroidales</taxon>
        <taxon>Porphyromonadaceae</taxon>
        <taxon>Porphyromonas</taxon>
    </lineage>
</organism>
<reference evidence="2 3" key="1">
    <citation type="submission" date="2018-06" db="EMBL/GenBank/DDBJ databases">
        <authorList>
            <consortium name="Pathogen Informatics"/>
            <person name="Doyle S."/>
        </authorList>
    </citation>
    <scope>NUCLEOTIDE SEQUENCE [LARGE SCALE GENOMIC DNA]</scope>
    <source>
        <strain evidence="2 3">NCTC13100</strain>
    </source>
</reference>
<dbReference type="GO" id="GO:0016020">
    <property type="term" value="C:membrane"/>
    <property type="evidence" value="ECO:0007669"/>
    <property type="project" value="GOC"/>
</dbReference>
<dbReference type="EMBL" id="UGTI01000001">
    <property type="protein sequence ID" value="SUB77265.1"/>
    <property type="molecule type" value="Genomic_DNA"/>
</dbReference>
<evidence type="ECO:0000256" key="1">
    <source>
        <dbReference type="ARBA" id="ARBA00022801"/>
    </source>
</evidence>
<proteinExistence type="predicted"/>
<dbReference type="InterPro" id="IPR043461">
    <property type="entry name" value="LpxH-like"/>
</dbReference>
<dbReference type="PANTHER" id="PTHR34990">
    <property type="entry name" value="UDP-2,3-DIACYLGLUCOSAMINE HYDROLASE-RELATED"/>
    <property type="match status" value="1"/>
</dbReference>
<dbReference type="PANTHER" id="PTHR34990:SF1">
    <property type="entry name" value="UDP-2,3-DIACYLGLUCOSAMINE HYDROLASE"/>
    <property type="match status" value="1"/>
</dbReference>
<dbReference type="CDD" id="cd07398">
    <property type="entry name" value="MPP_YbbF-LpxH"/>
    <property type="match status" value="1"/>
</dbReference>
<evidence type="ECO:0000313" key="2">
    <source>
        <dbReference type="EMBL" id="SUB77265.1"/>
    </source>
</evidence>
<dbReference type="RefSeq" id="WP_018359465.1">
    <property type="nucleotide sequence ID" value="NZ_UGTI01000001.1"/>
</dbReference>
<dbReference type="GO" id="GO:0008758">
    <property type="term" value="F:UDP-2,3-diacylglucosamine hydrolase activity"/>
    <property type="evidence" value="ECO:0007669"/>
    <property type="project" value="TreeGrafter"/>
</dbReference>
<dbReference type="Gene3D" id="3.60.21.10">
    <property type="match status" value="1"/>
</dbReference>
<dbReference type="AlphaFoldDB" id="A0A379DHS8"/>
<dbReference type="EC" id="3.6.1.54" evidence="2"/>
<keyword evidence="1 2" id="KW-0378">Hydrolase</keyword>
<evidence type="ECO:0000313" key="3">
    <source>
        <dbReference type="Proteomes" id="UP000254263"/>
    </source>
</evidence>
<gene>
    <name evidence="2" type="primary">lpxH</name>
    <name evidence="2" type="ORF">NCTC13100_00380</name>
</gene>
<dbReference type="Proteomes" id="UP000254263">
    <property type="component" value="Unassembled WGS sequence"/>
</dbReference>
<sequence length="271" mass="32163">METNSGIPARTRIYFTSDAHLGSAFHEDPRGVERCLCRWLEHIKQDAIALYLLGDMFDYWYEYHSVVPRGFTRFLGKLAELNDAGVEIHFFTGNHDIWIRDYLQKEVGAIVHRNACEVKLLGKTFRLSHGDEEYRTESFSYNLIYKAFRNPVLKTLFSAIHPRWTVGFAHSWSLHSRKQGLKRQTEGRIPHAYKNEYFEVEKEPLVLYAKRYSEQHPEVEFFIFGHRHLFLDLAMRSDKRVIILGDWIRYNSYAVWDGQNLLLDQWEPRPF</sequence>
<dbReference type="SUPFAM" id="SSF56300">
    <property type="entry name" value="Metallo-dependent phosphatases"/>
    <property type="match status" value="1"/>
</dbReference>
<accession>A0A379DHS8</accession>